<dbReference type="InterPro" id="IPR050833">
    <property type="entry name" value="Poly_Biosynth_Transport"/>
</dbReference>
<comment type="caution">
    <text evidence="9">The sequence shown here is derived from an EMBL/GenBank/DDBJ whole genome shotgun (WGS) entry which is preliminary data.</text>
</comment>
<keyword evidence="4 8" id="KW-0812">Transmembrane</keyword>
<evidence type="ECO:0000256" key="4">
    <source>
        <dbReference type="ARBA" id="ARBA00022692"/>
    </source>
</evidence>
<feature type="transmembrane region" description="Helical" evidence="8">
    <location>
        <begin position="520"/>
        <end position="541"/>
    </location>
</feature>
<feature type="transmembrane region" description="Helical" evidence="8">
    <location>
        <begin position="154"/>
        <end position="179"/>
    </location>
</feature>
<evidence type="ECO:0000256" key="7">
    <source>
        <dbReference type="SAM" id="MobiDB-lite"/>
    </source>
</evidence>
<keyword evidence="3" id="KW-1003">Cell membrane</keyword>
<gene>
    <name evidence="9" type="ORF">GCM10023203_11330</name>
</gene>
<evidence type="ECO:0000256" key="1">
    <source>
        <dbReference type="ARBA" id="ARBA00004651"/>
    </source>
</evidence>
<feature type="transmembrane region" description="Helical" evidence="8">
    <location>
        <begin position="89"/>
        <end position="109"/>
    </location>
</feature>
<reference evidence="10" key="1">
    <citation type="journal article" date="2019" name="Int. J. Syst. Evol. Microbiol.">
        <title>The Global Catalogue of Microorganisms (GCM) 10K type strain sequencing project: providing services to taxonomists for standard genome sequencing and annotation.</title>
        <authorList>
            <consortium name="The Broad Institute Genomics Platform"/>
            <consortium name="The Broad Institute Genome Sequencing Center for Infectious Disease"/>
            <person name="Wu L."/>
            <person name="Ma J."/>
        </authorList>
    </citation>
    <scope>NUCLEOTIDE SEQUENCE [LARGE SCALE GENOMIC DNA]</scope>
    <source>
        <strain evidence="10">JCM 17983</strain>
    </source>
</reference>
<feature type="transmembrane region" description="Helical" evidence="8">
    <location>
        <begin position="396"/>
        <end position="416"/>
    </location>
</feature>
<feature type="transmembrane region" description="Helical" evidence="8">
    <location>
        <begin position="115"/>
        <end position="133"/>
    </location>
</feature>
<dbReference type="PANTHER" id="PTHR30250">
    <property type="entry name" value="PST FAMILY PREDICTED COLANIC ACID TRANSPORTER"/>
    <property type="match status" value="1"/>
</dbReference>
<feature type="transmembrane region" description="Helical" evidence="8">
    <location>
        <begin position="365"/>
        <end position="390"/>
    </location>
</feature>
<evidence type="ECO:0000256" key="8">
    <source>
        <dbReference type="SAM" id="Phobius"/>
    </source>
</evidence>
<proteinExistence type="inferred from homology"/>
<evidence type="ECO:0008006" key="11">
    <source>
        <dbReference type="Google" id="ProtNLM"/>
    </source>
</evidence>
<dbReference type="EMBL" id="BAABHQ010000002">
    <property type="protein sequence ID" value="GAA4865070.1"/>
    <property type="molecule type" value="Genomic_DNA"/>
</dbReference>
<dbReference type="Pfam" id="PF13440">
    <property type="entry name" value="Polysacc_synt_3"/>
    <property type="match status" value="1"/>
</dbReference>
<feature type="region of interest" description="Disordered" evidence="7">
    <location>
        <begin position="1"/>
        <end position="75"/>
    </location>
</feature>
<sequence>MTPPPDGRGPSDADPGRQDPGRPGRPDEGRAGDGALDPDGTMRLVSEEPVAGPGNASDPEPAPKVADAEHNPSLAGLGKTLRRGATISAAMLFVTQVIALSQTIVVARLMSPAEIGVFTLGTMFSNYLVTMAGGGMKAALIQRGEDIEDAANTAFWASVLTGVVMATVALASAPLLGMFFEDQMVGLIAAATCGTLLVHALLNVPEGLMQRRFNFKRKLIVDPLTSGSFAVVAIVGASLGYGVWGLVAALYASQIATLIACWALAGWRPGKGRPRYRIWREMARFSFPLIVQGVSQNLRESAQPAIVGRLLGADPAGQFRYGKRIGILPGQAIIQIASYVLFPAFSRIAGDAARFRRGFLRALRLLWTATLPLGVLLAAVGGPAIVVLLGPEWAPAGLFVAAMAGFGPGTALNAVSGESIKGAGQSRLLHRVTITSLVLGIGGLFLFIWLGLGLLGVGLAVSLEGLVAGFVTLTLARPLVGVGWGELGRVMVPPLVSSVVAGAAVAVLEHGVLHSATRSVPVGLLFLALDFLVFLGLYLLVLSFTAPATVRELVDLLAKFRRRRSGGGGEAAGDAAVTPEDPQDPDGSRARRGEDDLLDAPTVILALWAHPETERLVAMRESRAPQRSVPPAPPLPPPGPAPRPSVPPPAIDARTTVLPPVGSAPTEALRPGTAAGPGSTASTGHSGDGDNAQGTDGHGSNGHGSNGHGSNGHGTTGQGTNGHPTTGQGTDGRGGDEHPDDPPADGGSSGGRRLVPMTQHRPSRPRR</sequence>
<organism evidence="9 10">
    <name type="scientific">Actinomycetospora straminea</name>
    <dbReference type="NCBI Taxonomy" id="663607"/>
    <lineage>
        <taxon>Bacteria</taxon>
        <taxon>Bacillati</taxon>
        <taxon>Actinomycetota</taxon>
        <taxon>Actinomycetes</taxon>
        <taxon>Pseudonocardiales</taxon>
        <taxon>Pseudonocardiaceae</taxon>
        <taxon>Actinomycetospora</taxon>
    </lineage>
</organism>
<comment type="subcellular location">
    <subcellularLocation>
        <location evidence="1">Cell membrane</location>
        <topology evidence="1">Multi-pass membrane protein</topology>
    </subcellularLocation>
</comment>
<keyword evidence="6 8" id="KW-0472">Membrane</keyword>
<feature type="transmembrane region" description="Helical" evidence="8">
    <location>
        <begin position="428"/>
        <end position="449"/>
    </location>
</feature>
<evidence type="ECO:0000256" key="2">
    <source>
        <dbReference type="ARBA" id="ARBA00007430"/>
    </source>
</evidence>
<feature type="region of interest" description="Disordered" evidence="7">
    <location>
        <begin position="564"/>
        <end position="594"/>
    </location>
</feature>
<protein>
    <recommendedName>
        <fullName evidence="11">PST family polysaccharide transporter</fullName>
    </recommendedName>
</protein>
<feature type="transmembrane region" description="Helical" evidence="8">
    <location>
        <begin position="224"/>
        <end position="244"/>
    </location>
</feature>
<keyword evidence="10" id="KW-1185">Reference proteome</keyword>
<dbReference type="PANTHER" id="PTHR30250:SF10">
    <property type="entry name" value="LIPOPOLYSACCHARIDE BIOSYNTHESIS PROTEIN WZXC"/>
    <property type="match status" value="1"/>
</dbReference>
<feature type="transmembrane region" description="Helical" evidence="8">
    <location>
        <begin position="250"/>
        <end position="267"/>
    </location>
</feature>
<dbReference type="RefSeq" id="WP_274229746.1">
    <property type="nucleotide sequence ID" value="NZ_BAABHQ010000002.1"/>
</dbReference>
<evidence type="ECO:0000256" key="3">
    <source>
        <dbReference type="ARBA" id="ARBA00022475"/>
    </source>
</evidence>
<keyword evidence="5 8" id="KW-1133">Transmembrane helix</keyword>
<feature type="compositionally biased region" description="Basic and acidic residues" evidence="7">
    <location>
        <begin position="9"/>
        <end position="31"/>
    </location>
</feature>
<name>A0ABP9E5T8_9PSEU</name>
<comment type="similarity">
    <text evidence="2">Belongs to the polysaccharide synthase family.</text>
</comment>
<feature type="transmembrane region" description="Helical" evidence="8">
    <location>
        <begin position="185"/>
        <end position="204"/>
    </location>
</feature>
<feature type="region of interest" description="Disordered" evidence="7">
    <location>
        <begin position="619"/>
        <end position="767"/>
    </location>
</feature>
<feature type="transmembrane region" description="Helical" evidence="8">
    <location>
        <begin position="487"/>
        <end position="508"/>
    </location>
</feature>
<evidence type="ECO:0000256" key="5">
    <source>
        <dbReference type="ARBA" id="ARBA00022989"/>
    </source>
</evidence>
<accession>A0ABP9E5T8</accession>
<evidence type="ECO:0000313" key="9">
    <source>
        <dbReference type="EMBL" id="GAA4865070.1"/>
    </source>
</evidence>
<evidence type="ECO:0000256" key="6">
    <source>
        <dbReference type="ARBA" id="ARBA00023136"/>
    </source>
</evidence>
<feature type="compositionally biased region" description="Pro residues" evidence="7">
    <location>
        <begin position="628"/>
        <end position="650"/>
    </location>
</feature>
<dbReference type="CDD" id="cd13127">
    <property type="entry name" value="MATE_tuaB_like"/>
    <property type="match status" value="1"/>
</dbReference>
<evidence type="ECO:0000313" key="10">
    <source>
        <dbReference type="Proteomes" id="UP001500457"/>
    </source>
</evidence>
<dbReference type="Proteomes" id="UP001500457">
    <property type="component" value="Unassembled WGS sequence"/>
</dbReference>
<feature type="compositionally biased region" description="Gly residues" evidence="7">
    <location>
        <begin position="696"/>
        <end position="720"/>
    </location>
</feature>